<accession>D5BTN1</accession>
<feature type="transmembrane region" description="Helical" evidence="1">
    <location>
        <begin position="324"/>
        <end position="341"/>
    </location>
</feature>
<dbReference type="Proteomes" id="UP000007460">
    <property type="component" value="Chromosome"/>
</dbReference>
<dbReference type="KEGG" id="apb:SAR116_1385"/>
<protein>
    <recommendedName>
        <fullName evidence="4">EamA domain-containing protein</fullName>
    </recommendedName>
</protein>
<feature type="transmembrane region" description="Helical" evidence="1">
    <location>
        <begin position="110"/>
        <end position="132"/>
    </location>
</feature>
<keyword evidence="1" id="KW-1133">Transmembrane helix</keyword>
<dbReference type="eggNOG" id="COG0697">
    <property type="taxonomic scope" value="Bacteria"/>
</dbReference>
<dbReference type="HOGENOM" id="CLU_069810_0_0_5"/>
<dbReference type="STRING" id="488538.SAR116_1385"/>
<dbReference type="SUPFAM" id="SSF103481">
    <property type="entry name" value="Multidrug resistance efflux transporter EmrE"/>
    <property type="match status" value="1"/>
</dbReference>
<keyword evidence="1" id="KW-0472">Membrane</keyword>
<gene>
    <name evidence="2" type="ordered locus">SAR116_1385</name>
</gene>
<evidence type="ECO:0000313" key="2">
    <source>
        <dbReference type="EMBL" id="ADE39628.1"/>
    </source>
</evidence>
<feature type="transmembrane region" description="Helical" evidence="1">
    <location>
        <begin position="83"/>
        <end position="103"/>
    </location>
</feature>
<feature type="transmembrane region" description="Helical" evidence="1">
    <location>
        <begin position="275"/>
        <end position="294"/>
    </location>
</feature>
<evidence type="ECO:0008006" key="4">
    <source>
        <dbReference type="Google" id="ProtNLM"/>
    </source>
</evidence>
<feature type="transmembrane region" description="Helical" evidence="1">
    <location>
        <begin position="235"/>
        <end position="255"/>
    </location>
</feature>
<proteinExistence type="predicted"/>
<dbReference type="EMBL" id="CP001751">
    <property type="protein sequence ID" value="ADE39628.1"/>
    <property type="molecule type" value="Genomic_DNA"/>
</dbReference>
<feature type="transmembrane region" description="Helical" evidence="1">
    <location>
        <begin position="152"/>
        <end position="183"/>
    </location>
</feature>
<keyword evidence="1" id="KW-0812">Transmembrane</keyword>
<dbReference type="AlphaFoldDB" id="D5BTN1"/>
<dbReference type="InterPro" id="IPR037185">
    <property type="entry name" value="EmrE-like"/>
</dbReference>
<reference evidence="2 3" key="1">
    <citation type="journal article" date="2010" name="J. Bacteriol.">
        <title>Complete genome sequence of "Candidatus Puniceispirillum marinum" IMCC1322, a representative of the SAR116 clade in the Alphaproteobacteria.</title>
        <authorList>
            <person name="Oh H.M."/>
            <person name="Kwon K.K."/>
            <person name="Kang I."/>
            <person name="Kang S.G."/>
            <person name="Lee J.H."/>
            <person name="Kim S.J."/>
            <person name="Cho J.C."/>
        </authorList>
    </citation>
    <scope>NUCLEOTIDE SEQUENCE [LARGE SCALE GENOMIC DNA]</scope>
    <source>
        <strain evidence="2 3">IMCC1322</strain>
    </source>
</reference>
<keyword evidence="3" id="KW-1185">Reference proteome</keyword>
<organism evidence="2 3">
    <name type="scientific">Puniceispirillum marinum (strain IMCC1322)</name>
    <dbReference type="NCBI Taxonomy" id="488538"/>
    <lineage>
        <taxon>Bacteria</taxon>
        <taxon>Pseudomonadati</taxon>
        <taxon>Pseudomonadota</taxon>
        <taxon>Alphaproteobacteria</taxon>
        <taxon>Candidatus Puniceispirillales</taxon>
        <taxon>Candidatus Puniceispirillaceae</taxon>
        <taxon>Candidatus Puniceispirillum</taxon>
    </lineage>
</organism>
<evidence type="ECO:0000256" key="1">
    <source>
        <dbReference type="SAM" id="Phobius"/>
    </source>
</evidence>
<feature type="transmembrane region" description="Helical" evidence="1">
    <location>
        <begin position="204"/>
        <end position="223"/>
    </location>
</feature>
<name>D5BTN1_PUNMI</name>
<feature type="transmembrane region" description="Helical" evidence="1">
    <location>
        <begin position="45"/>
        <end position="63"/>
    </location>
</feature>
<sequence length="342" mass="37264">MRCLNNVEDIYISHNLNAGAIQNCKIIDLNAMIFAKILYNQIMELWVLLAILAAATQALRTAVQKKMTPQLGSYGASYIRFSYSFPFAWAIVLGYMMLVNVGIPSLPPMFWFWINIAAITQIAFTILLIMLFSHRSFAAAVAFSKTEVLQAALFEALILGVVASLQTAFAIALGVVATIMLSLAKSSVTSHSIMRTIFSKQTGFGLGAGAFLGFCTVAYGAAIKHIPTDDVMLNAGLAAAIAVTIQTVGFGAWMYAAKRHELIASFVYWRESTMAGLWGTLCSLFWFAAFAMHAVAPVRAVGQIELLMSIGFSYFYFKEKISLTELIAMALLALSIILVLLA</sequence>
<evidence type="ECO:0000313" key="3">
    <source>
        <dbReference type="Proteomes" id="UP000007460"/>
    </source>
</evidence>